<keyword evidence="3" id="KW-1185">Reference proteome</keyword>
<keyword evidence="1" id="KW-0732">Signal</keyword>
<sequence>MWTLNFSLPFLLLSSLGSAARFPAAGGGALAKRQSTLPDYAQRNLKTIREIYNLTVYPNNAQIVAQGASAVPPHLFANEATGRVSPVGNFSGFDDSIEYFFSLAPTPQASNGVAFTRAEVLEFTSGCPEVAASLVYFRSGHVDPQTLKVDTTKPMSTLSQVAFWRFDNEGKVLKYHAWIPNLQAWTNAASGVDFDSPLLQNVTVSQLLCPNIQKMCTGANQQYSSTADCVKQLSGKPFGSFDEAWGDNVVCRMIHVLLTKVRPEVHCPHVGPLGGSPPDNWKCVDIDYSAEYFDDDVLFGAPEGDVFTCGGPLLTDGGLPAGSYDPQC</sequence>
<gene>
    <name evidence="2" type="ORF">CERZMDRAFT_81373</name>
</gene>
<dbReference type="OrthoDB" id="10010954at2759"/>
<feature type="signal peptide" evidence="1">
    <location>
        <begin position="1"/>
        <end position="19"/>
    </location>
</feature>
<proteinExistence type="predicted"/>
<evidence type="ECO:0000313" key="2">
    <source>
        <dbReference type="EMBL" id="KAF2216223.1"/>
    </source>
</evidence>
<reference evidence="2" key="1">
    <citation type="journal article" date="2020" name="Stud. Mycol.">
        <title>101 Dothideomycetes genomes: a test case for predicting lifestyles and emergence of pathogens.</title>
        <authorList>
            <person name="Haridas S."/>
            <person name="Albert R."/>
            <person name="Binder M."/>
            <person name="Bloem J."/>
            <person name="Labutti K."/>
            <person name="Salamov A."/>
            <person name="Andreopoulos B."/>
            <person name="Baker S."/>
            <person name="Barry K."/>
            <person name="Bills G."/>
            <person name="Bluhm B."/>
            <person name="Cannon C."/>
            <person name="Castanera R."/>
            <person name="Culley D."/>
            <person name="Daum C."/>
            <person name="Ezra D."/>
            <person name="Gonzalez J."/>
            <person name="Henrissat B."/>
            <person name="Kuo A."/>
            <person name="Liang C."/>
            <person name="Lipzen A."/>
            <person name="Lutzoni F."/>
            <person name="Magnuson J."/>
            <person name="Mondo S."/>
            <person name="Nolan M."/>
            <person name="Ohm R."/>
            <person name="Pangilinan J."/>
            <person name="Park H.-J."/>
            <person name="Ramirez L."/>
            <person name="Alfaro M."/>
            <person name="Sun H."/>
            <person name="Tritt A."/>
            <person name="Yoshinaga Y."/>
            <person name="Zwiers L.-H."/>
            <person name="Turgeon B."/>
            <person name="Goodwin S."/>
            <person name="Spatafora J."/>
            <person name="Crous P."/>
            <person name="Grigoriev I."/>
        </authorList>
    </citation>
    <scope>NUCLEOTIDE SEQUENCE</scope>
    <source>
        <strain evidence="2">SCOH1-5</strain>
    </source>
</reference>
<name>A0A6A6FRZ3_9PEZI</name>
<evidence type="ECO:0000313" key="3">
    <source>
        <dbReference type="Proteomes" id="UP000799539"/>
    </source>
</evidence>
<organism evidence="2 3">
    <name type="scientific">Cercospora zeae-maydis SCOH1-5</name>
    <dbReference type="NCBI Taxonomy" id="717836"/>
    <lineage>
        <taxon>Eukaryota</taxon>
        <taxon>Fungi</taxon>
        <taxon>Dikarya</taxon>
        <taxon>Ascomycota</taxon>
        <taxon>Pezizomycotina</taxon>
        <taxon>Dothideomycetes</taxon>
        <taxon>Dothideomycetidae</taxon>
        <taxon>Mycosphaerellales</taxon>
        <taxon>Mycosphaerellaceae</taxon>
        <taxon>Cercospora</taxon>
    </lineage>
</organism>
<dbReference type="EMBL" id="ML992664">
    <property type="protein sequence ID" value="KAF2216223.1"/>
    <property type="molecule type" value="Genomic_DNA"/>
</dbReference>
<evidence type="ECO:0000256" key="1">
    <source>
        <dbReference type="SAM" id="SignalP"/>
    </source>
</evidence>
<dbReference type="Proteomes" id="UP000799539">
    <property type="component" value="Unassembled WGS sequence"/>
</dbReference>
<protein>
    <submittedName>
        <fullName evidence="2">Uncharacterized protein</fullName>
    </submittedName>
</protein>
<dbReference type="AlphaFoldDB" id="A0A6A6FRZ3"/>
<feature type="chain" id="PRO_5025433169" evidence="1">
    <location>
        <begin position="20"/>
        <end position="328"/>
    </location>
</feature>
<accession>A0A6A6FRZ3</accession>